<keyword evidence="4" id="KW-0560">Oxidoreductase</keyword>
<dbReference type="EMBL" id="JAHDTB010000035">
    <property type="protein sequence ID" value="MBW8290151.1"/>
    <property type="molecule type" value="Genomic_DNA"/>
</dbReference>
<dbReference type="Gene3D" id="3.50.50.60">
    <property type="entry name" value="FAD/NAD(P)-binding domain"/>
    <property type="match status" value="1"/>
</dbReference>
<evidence type="ECO:0000256" key="4">
    <source>
        <dbReference type="ARBA" id="ARBA00023002"/>
    </source>
</evidence>
<dbReference type="GeneID" id="89685550"/>
<evidence type="ECO:0000259" key="5">
    <source>
        <dbReference type="Pfam" id="PF01266"/>
    </source>
</evidence>
<gene>
    <name evidence="6" type="ORF">KIF53_21135</name>
</gene>
<name>A0ABS7FJ81_9NEIS</name>
<dbReference type="SUPFAM" id="SSF54373">
    <property type="entry name" value="FAD-linked reductases, C-terminal domain"/>
    <property type="match status" value="1"/>
</dbReference>
<dbReference type="Gene3D" id="3.30.9.10">
    <property type="entry name" value="D-Amino Acid Oxidase, subunit A, domain 2"/>
    <property type="match status" value="1"/>
</dbReference>
<evidence type="ECO:0000256" key="3">
    <source>
        <dbReference type="ARBA" id="ARBA00022827"/>
    </source>
</evidence>
<dbReference type="PANTHER" id="PTHR10961:SF7">
    <property type="entry name" value="FAD DEPENDENT OXIDOREDUCTASE DOMAIN-CONTAINING PROTEIN"/>
    <property type="match status" value="1"/>
</dbReference>
<evidence type="ECO:0000313" key="6">
    <source>
        <dbReference type="EMBL" id="MBW8290151.1"/>
    </source>
</evidence>
<comment type="cofactor">
    <cofactor evidence="1">
        <name>FAD</name>
        <dbReference type="ChEBI" id="CHEBI:57692"/>
    </cofactor>
</comment>
<dbReference type="InterPro" id="IPR036188">
    <property type="entry name" value="FAD/NAD-bd_sf"/>
</dbReference>
<organism evidence="6 7">
    <name type="scientific">Chromobacterium subtsugae</name>
    <dbReference type="NCBI Taxonomy" id="251747"/>
    <lineage>
        <taxon>Bacteria</taxon>
        <taxon>Pseudomonadati</taxon>
        <taxon>Pseudomonadota</taxon>
        <taxon>Betaproteobacteria</taxon>
        <taxon>Neisseriales</taxon>
        <taxon>Chromobacteriaceae</taxon>
        <taxon>Chromobacterium</taxon>
    </lineage>
</organism>
<evidence type="ECO:0000256" key="2">
    <source>
        <dbReference type="ARBA" id="ARBA00022630"/>
    </source>
</evidence>
<feature type="domain" description="FAD dependent oxidoreductase" evidence="5">
    <location>
        <begin position="5"/>
        <end position="371"/>
    </location>
</feature>
<sequence>MSDYDLIIIGGGLIGLSTAYNAVSPYGGHPVLQGNKVLVLEQSTFFNQFCSSAGASRQFRFQYSETYMTQLVMAAVPEWELLQSQTVTQLIPRVGSLWFGDPNTPTTEGGIAPAIETMQAMGVPFQSLTRAEVEEWYGFRDLPANYSGFFQSGGGVINLPATLRAMYNLAHDQGVQLKEEQKVIDIESSGGQITVTTDAGVYRGKKLVITAGAFTNEVIAPLGIQLNLTIWNMVSAYFRKTRADIDYPTWFAFQQPTAANANLYYGFPETSWSHPGYIRVAPDYPYQITSDPRERRPPTPQDYAGTCEWVAQHMSGLSPEPEYASACMVALADDGKEFILDTLPGHPNIVLYTAGWAAKLVPLLGKICAQLAINGATDYDISPFSIGRPGLVR</sequence>
<comment type="caution">
    <text evidence="6">The sequence shown here is derived from an EMBL/GenBank/DDBJ whole genome shotgun (WGS) entry which is preliminary data.</text>
</comment>
<dbReference type="Proteomes" id="UP000711178">
    <property type="component" value="Unassembled WGS sequence"/>
</dbReference>
<reference evidence="6 7" key="1">
    <citation type="submission" date="2021-05" db="EMBL/GenBank/DDBJ databases">
        <title>Draft Whole Genome Sequencing Of Biosensor Chromobacterium violaceum Strain CV026 Reveals A Regulatory RNA In Chromobacterium violaceum Phenotype Regulatory Network.</title>
        <authorList>
            <person name="Hong K.W."/>
            <person name="Chan K.G."/>
            <person name="Chang C.-Y."/>
        </authorList>
    </citation>
    <scope>NUCLEOTIDE SEQUENCE [LARGE SCALE GENOMIC DNA]</scope>
    <source>
        <strain evidence="6 7">ATCC 31532</strain>
    </source>
</reference>
<keyword evidence="2" id="KW-0285">Flavoprotein</keyword>
<dbReference type="Pfam" id="PF01266">
    <property type="entry name" value="DAO"/>
    <property type="match status" value="1"/>
</dbReference>
<dbReference type="RefSeq" id="WP_043579090.1">
    <property type="nucleotide sequence ID" value="NZ_CP142381.1"/>
</dbReference>
<protein>
    <submittedName>
        <fullName evidence="6">FAD-dependent oxidoreductase</fullName>
    </submittedName>
</protein>
<evidence type="ECO:0000313" key="7">
    <source>
        <dbReference type="Proteomes" id="UP000711178"/>
    </source>
</evidence>
<dbReference type="PANTHER" id="PTHR10961">
    <property type="entry name" value="PEROXISOMAL SARCOSINE OXIDASE"/>
    <property type="match status" value="1"/>
</dbReference>
<accession>A0ABS7FJ81</accession>
<keyword evidence="3" id="KW-0274">FAD</keyword>
<keyword evidence="7" id="KW-1185">Reference proteome</keyword>
<evidence type="ECO:0000256" key="1">
    <source>
        <dbReference type="ARBA" id="ARBA00001974"/>
    </source>
</evidence>
<proteinExistence type="predicted"/>
<dbReference type="InterPro" id="IPR006076">
    <property type="entry name" value="FAD-dep_OxRdtase"/>
</dbReference>
<dbReference type="SUPFAM" id="SSF51905">
    <property type="entry name" value="FAD/NAD(P)-binding domain"/>
    <property type="match status" value="1"/>
</dbReference>
<dbReference type="InterPro" id="IPR045170">
    <property type="entry name" value="MTOX"/>
</dbReference>